<name>A0AA40BM47_9PEZI</name>
<evidence type="ECO:0000259" key="1">
    <source>
        <dbReference type="Pfam" id="PF06985"/>
    </source>
</evidence>
<dbReference type="InterPro" id="IPR010730">
    <property type="entry name" value="HET"/>
</dbReference>
<organism evidence="2 3">
    <name type="scientific">Apiosordaria backusii</name>
    <dbReference type="NCBI Taxonomy" id="314023"/>
    <lineage>
        <taxon>Eukaryota</taxon>
        <taxon>Fungi</taxon>
        <taxon>Dikarya</taxon>
        <taxon>Ascomycota</taxon>
        <taxon>Pezizomycotina</taxon>
        <taxon>Sordariomycetes</taxon>
        <taxon>Sordariomycetidae</taxon>
        <taxon>Sordariales</taxon>
        <taxon>Lasiosphaeriaceae</taxon>
        <taxon>Apiosordaria</taxon>
    </lineage>
</organism>
<feature type="domain" description="Heterokaryon incompatibility" evidence="1">
    <location>
        <begin position="27"/>
        <end position="175"/>
    </location>
</feature>
<gene>
    <name evidence="2" type="ORF">B0T21DRAFT_275352</name>
</gene>
<dbReference type="Pfam" id="PF06985">
    <property type="entry name" value="HET"/>
    <property type="match status" value="1"/>
</dbReference>
<proteinExistence type="predicted"/>
<feature type="non-terminal residue" evidence="2">
    <location>
        <position position="194"/>
    </location>
</feature>
<dbReference type="PANTHER" id="PTHR33112">
    <property type="entry name" value="DOMAIN PROTEIN, PUTATIVE-RELATED"/>
    <property type="match status" value="1"/>
</dbReference>
<evidence type="ECO:0000313" key="2">
    <source>
        <dbReference type="EMBL" id="KAK0736750.1"/>
    </source>
</evidence>
<feature type="non-terminal residue" evidence="2">
    <location>
        <position position="1"/>
    </location>
</feature>
<sequence>RRNGPFNFTLIDVVERKTVAATSAERYVALSYVWGDGNKFKARLDTGTVAQLMQAGYLSKDNEDIPLVIRDAMDMVQAVGLRFLWVDSICITQDDAESQEQIYSMDRIYAGALITIIALSAAHADEALPGVRLGTRQYTSFVETIHDKQLITAFPHVWEVFDSSAYATRGWTFQEQILSNRRLYVTEHQLYWDC</sequence>
<keyword evidence="3" id="KW-1185">Reference proteome</keyword>
<dbReference type="EMBL" id="JAUKTV010000006">
    <property type="protein sequence ID" value="KAK0736750.1"/>
    <property type="molecule type" value="Genomic_DNA"/>
</dbReference>
<evidence type="ECO:0000313" key="3">
    <source>
        <dbReference type="Proteomes" id="UP001172159"/>
    </source>
</evidence>
<dbReference type="PANTHER" id="PTHR33112:SF12">
    <property type="entry name" value="HETEROKARYON INCOMPATIBILITY DOMAIN-CONTAINING PROTEIN"/>
    <property type="match status" value="1"/>
</dbReference>
<dbReference type="Proteomes" id="UP001172159">
    <property type="component" value="Unassembled WGS sequence"/>
</dbReference>
<protein>
    <submittedName>
        <fullName evidence="2">Heterokaryon incompatibility protein-domain-containing protein</fullName>
    </submittedName>
</protein>
<accession>A0AA40BM47</accession>
<comment type="caution">
    <text evidence="2">The sequence shown here is derived from an EMBL/GenBank/DDBJ whole genome shotgun (WGS) entry which is preliminary data.</text>
</comment>
<dbReference type="AlphaFoldDB" id="A0AA40BM47"/>
<reference evidence="2" key="1">
    <citation type="submission" date="2023-06" db="EMBL/GenBank/DDBJ databases">
        <title>Genome-scale phylogeny and comparative genomics of the fungal order Sordariales.</title>
        <authorList>
            <consortium name="Lawrence Berkeley National Laboratory"/>
            <person name="Hensen N."/>
            <person name="Bonometti L."/>
            <person name="Westerberg I."/>
            <person name="Brannstrom I.O."/>
            <person name="Guillou S."/>
            <person name="Cros-Aarteil S."/>
            <person name="Calhoun S."/>
            <person name="Haridas S."/>
            <person name="Kuo A."/>
            <person name="Mondo S."/>
            <person name="Pangilinan J."/>
            <person name="Riley R."/>
            <person name="Labutti K."/>
            <person name="Andreopoulos B."/>
            <person name="Lipzen A."/>
            <person name="Chen C."/>
            <person name="Yanf M."/>
            <person name="Daum C."/>
            <person name="Ng V."/>
            <person name="Clum A."/>
            <person name="Steindorff A."/>
            <person name="Ohm R."/>
            <person name="Martin F."/>
            <person name="Silar P."/>
            <person name="Natvig D."/>
            <person name="Lalanne C."/>
            <person name="Gautier V."/>
            <person name="Ament-Velasquez S.L."/>
            <person name="Kruys A."/>
            <person name="Hutchinson M.I."/>
            <person name="Powell A.J."/>
            <person name="Barry K."/>
            <person name="Miller A.N."/>
            <person name="Grigoriev I.V."/>
            <person name="Debuchy R."/>
            <person name="Gladieux P."/>
            <person name="Thoren M.H."/>
            <person name="Johannesson H."/>
        </authorList>
    </citation>
    <scope>NUCLEOTIDE SEQUENCE</scope>
    <source>
        <strain evidence="2">CBS 540.89</strain>
    </source>
</reference>